<dbReference type="InterPro" id="IPR035926">
    <property type="entry name" value="NusB-like_sf"/>
</dbReference>
<dbReference type="InterPro" id="IPR054728">
    <property type="entry name" value="RsmB-like_ferredoxin"/>
</dbReference>
<keyword evidence="5 6" id="KW-0694">RNA-binding</keyword>
<dbReference type="PATRIC" id="fig|1618995.3.peg.967"/>
<dbReference type="Pfam" id="PF01029">
    <property type="entry name" value="NusB"/>
    <property type="match status" value="1"/>
</dbReference>
<dbReference type="PROSITE" id="PS51686">
    <property type="entry name" value="SAM_MT_RSMB_NOP"/>
    <property type="match status" value="1"/>
</dbReference>
<feature type="binding site" evidence="6">
    <location>
        <begin position="251"/>
        <end position="257"/>
    </location>
    <ligand>
        <name>S-adenosyl-L-methionine</name>
        <dbReference type="ChEBI" id="CHEBI:59789"/>
    </ligand>
</feature>
<keyword evidence="3 6" id="KW-0808">Transferase</keyword>
<evidence type="ECO:0000256" key="4">
    <source>
        <dbReference type="ARBA" id="ARBA00022691"/>
    </source>
</evidence>
<feature type="domain" description="SAM-dependent MTase RsmB/NOP-type" evidence="7">
    <location>
        <begin position="162"/>
        <end position="432"/>
    </location>
</feature>
<feature type="binding site" evidence="6">
    <location>
        <position position="318"/>
    </location>
    <ligand>
        <name>S-adenosyl-L-methionine</name>
        <dbReference type="ChEBI" id="CHEBI:59789"/>
    </ligand>
</feature>
<dbReference type="EMBL" id="LBWG01000030">
    <property type="protein sequence ID" value="KKR03447.1"/>
    <property type="molecule type" value="Genomic_DNA"/>
</dbReference>
<dbReference type="GO" id="GO:0006355">
    <property type="term" value="P:regulation of DNA-templated transcription"/>
    <property type="evidence" value="ECO:0007669"/>
    <property type="project" value="InterPro"/>
</dbReference>
<dbReference type="GO" id="GO:0001510">
    <property type="term" value="P:RNA methylation"/>
    <property type="evidence" value="ECO:0007669"/>
    <property type="project" value="InterPro"/>
</dbReference>
<evidence type="ECO:0000256" key="2">
    <source>
        <dbReference type="ARBA" id="ARBA00022603"/>
    </source>
</evidence>
<dbReference type="Gene3D" id="1.10.940.10">
    <property type="entry name" value="NusB-like"/>
    <property type="match status" value="1"/>
</dbReference>
<evidence type="ECO:0000256" key="1">
    <source>
        <dbReference type="ARBA" id="ARBA00007494"/>
    </source>
</evidence>
<evidence type="ECO:0000313" key="8">
    <source>
        <dbReference type="EMBL" id="KKR03447.1"/>
    </source>
</evidence>
<dbReference type="PANTHER" id="PTHR22807">
    <property type="entry name" value="NOP2 YEAST -RELATED NOL1/NOP2/FMU SUN DOMAIN-CONTAINING"/>
    <property type="match status" value="1"/>
</dbReference>
<organism evidence="8 9">
    <name type="scientific">Candidatus Uhrbacteria bacterium GW2011_GWF2_39_13</name>
    <dbReference type="NCBI Taxonomy" id="1618995"/>
    <lineage>
        <taxon>Bacteria</taxon>
        <taxon>Candidatus Uhriibacteriota</taxon>
    </lineage>
</organism>
<comment type="caution">
    <text evidence="6">Lacks conserved residue(s) required for the propagation of feature annotation.</text>
</comment>
<comment type="similarity">
    <text evidence="1 6">Belongs to the class I-like SAM-binding methyltransferase superfamily. RsmB/NOP family.</text>
</comment>
<feature type="binding site" evidence="6">
    <location>
        <position position="275"/>
    </location>
    <ligand>
        <name>S-adenosyl-L-methionine</name>
        <dbReference type="ChEBI" id="CHEBI:59789"/>
    </ligand>
</feature>
<sequence>MKLRKLFYNTVLKIYNKRLSFESLYSEVLEGLEDREKRRFINLVNQFFRNFNFLEQYFIENIDKNIDDQGMKISMLILCAGTEYFYLDSSTDYSVVNDFVEIAKEELGQGKAKYINAILRKMTKLTLSEEDKVSKKALYLSHPQWVIDRLIADHGKQTAEDILKFNQSVPSVYVRANRIKNSRDELKVHLESEGLVSSAVEHFEDFLKVERGNVLSSRSFEEGRFYIQDPSHSLPVLILDPKKNEKVLDLCCAPGGKSTYVQELTGNKVRLHLNDISMKKRVLIKMNFKRLGLEFNKLTFQEAQKFQVFEEFDKILIDAPCTGSGNFRRHPESRWNKDEEMLSQLTKLQFEILTRASIFVKIGGFIVYSTCSVFKEENMDIINKFLEADDHFIVETSADTKLDIFKNVDGSYAVNPGIHHHEGAFAVRLKRVR</sequence>
<evidence type="ECO:0000256" key="5">
    <source>
        <dbReference type="ARBA" id="ARBA00022884"/>
    </source>
</evidence>
<dbReference type="Gene3D" id="3.30.70.1170">
    <property type="entry name" value="Sun protein, domain 3"/>
    <property type="match status" value="1"/>
</dbReference>
<dbReference type="PANTHER" id="PTHR22807:SF53">
    <property type="entry name" value="RIBOSOMAL RNA SMALL SUBUNIT METHYLTRANSFERASE B-RELATED"/>
    <property type="match status" value="1"/>
</dbReference>
<evidence type="ECO:0000256" key="3">
    <source>
        <dbReference type="ARBA" id="ARBA00022679"/>
    </source>
</evidence>
<feature type="active site" description="Nucleophile" evidence="6">
    <location>
        <position position="371"/>
    </location>
</feature>
<dbReference type="InterPro" id="IPR023267">
    <property type="entry name" value="RCMT"/>
</dbReference>
<dbReference type="Gene3D" id="3.40.50.150">
    <property type="entry name" value="Vaccinia Virus protein VP39"/>
    <property type="match status" value="1"/>
</dbReference>
<dbReference type="SUPFAM" id="SSF53335">
    <property type="entry name" value="S-adenosyl-L-methionine-dependent methyltransferases"/>
    <property type="match status" value="1"/>
</dbReference>
<evidence type="ECO:0000259" key="7">
    <source>
        <dbReference type="PROSITE" id="PS51686"/>
    </source>
</evidence>
<dbReference type="InterPro" id="IPR029063">
    <property type="entry name" value="SAM-dependent_MTases_sf"/>
</dbReference>
<evidence type="ECO:0000256" key="6">
    <source>
        <dbReference type="PROSITE-ProRule" id="PRU01023"/>
    </source>
</evidence>
<keyword evidence="4 6" id="KW-0949">S-adenosyl-L-methionine</keyword>
<dbReference type="Pfam" id="PF01189">
    <property type="entry name" value="Methyltr_RsmB-F"/>
    <property type="match status" value="1"/>
</dbReference>
<dbReference type="Proteomes" id="UP000033935">
    <property type="component" value="Unassembled WGS sequence"/>
</dbReference>
<dbReference type="GO" id="GO:0003723">
    <property type="term" value="F:RNA binding"/>
    <property type="evidence" value="ECO:0007669"/>
    <property type="project" value="UniProtKB-UniRule"/>
</dbReference>
<keyword evidence="2 6" id="KW-0489">Methyltransferase</keyword>
<dbReference type="InterPro" id="IPR001678">
    <property type="entry name" value="MeTrfase_RsmB-F_NOP2_dom"/>
</dbReference>
<gene>
    <name evidence="8" type="ORF">UT30_C0030G0002</name>
</gene>
<protein>
    <submittedName>
        <fullName evidence="8">Ribosomal RNA small subunit methyltransferase B</fullName>
    </submittedName>
</protein>
<proteinExistence type="inferred from homology"/>
<dbReference type="GO" id="GO:0008173">
    <property type="term" value="F:RNA methyltransferase activity"/>
    <property type="evidence" value="ECO:0007669"/>
    <property type="project" value="InterPro"/>
</dbReference>
<dbReference type="InterPro" id="IPR049560">
    <property type="entry name" value="MeTrfase_RsmB-F_NOP2_cat"/>
</dbReference>
<evidence type="ECO:0000313" key="9">
    <source>
        <dbReference type="Proteomes" id="UP000033935"/>
    </source>
</evidence>
<dbReference type="InterPro" id="IPR018314">
    <property type="entry name" value="RsmB/NOL1/NOP2-like_CS"/>
</dbReference>
<dbReference type="InterPro" id="IPR006027">
    <property type="entry name" value="NusB_RsmB_TIM44"/>
</dbReference>
<dbReference type="Pfam" id="PF22458">
    <property type="entry name" value="RsmF-B_ferredox"/>
    <property type="match status" value="1"/>
</dbReference>
<dbReference type="AlphaFoldDB" id="A0A0G0QP20"/>
<name>A0A0G0QP20_9BACT</name>
<accession>A0A0G0QP20</accession>
<reference evidence="8 9" key="1">
    <citation type="journal article" date="2015" name="Nature">
        <title>rRNA introns, odd ribosomes, and small enigmatic genomes across a large radiation of phyla.</title>
        <authorList>
            <person name="Brown C.T."/>
            <person name="Hug L.A."/>
            <person name="Thomas B.C."/>
            <person name="Sharon I."/>
            <person name="Castelle C.J."/>
            <person name="Singh A."/>
            <person name="Wilkins M.J."/>
            <person name="Williams K.H."/>
            <person name="Banfield J.F."/>
        </authorList>
    </citation>
    <scope>NUCLEOTIDE SEQUENCE [LARGE SCALE GENOMIC DNA]</scope>
</reference>
<comment type="caution">
    <text evidence="8">The sequence shown here is derived from an EMBL/GenBank/DDBJ whole genome shotgun (WGS) entry which is preliminary data.</text>
</comment>
<dbReference type="SUPFAM" id="SSF48013">
    <property type="entry name" value="NusB-like"/>
    <property type="match status" value="1"/>
</dbReference>
<dbReference type="PRINTS" id="PR02008">
    <property type="entry name" value="RCMTFAMILY"/>
</dbReference>
<dbReference type="PROSITE" id="PS01153">
    <property type="entry name" value="NOL1_NOP2_SUN"/>
    <property type="match status" value="1"/>
</dbReference>